<dbReference type="STRING" id="709032.Sulku_1173"/>
<gene>
    <name evidence="1" type="ordered locus">Sulku_1173</name>
</gene>
<dbReference type="AlphaFoldDB" id="E4TWZ5"/>
<evidence type="ECO:0000313" key="1">
    <source>
        <dbReference type="EMBL" id="ADR33836.1"/>
    </source>
</evidence>
<dbReference type="Proteomes" id="UP000008721">
    <property type="component" value="Chromosome"/>
</dbReference>
<accession>E4TWZ5</accession>
<reference evidence="1 2" key="1">
    <citation type="journal article" date="2012" name="Stand. Genomic Sci.">
        <title>Complete genome sequence of the sulfur compounds oxidizing chemolithoautotroph Sulfuricurvum kujiense type strain (YK-1(T)).</title>
        <authorList>
            <person name="Han C."/>
            <person name="Kotsyurbenko O."/>
            <person name="Chertkov O."/>
            <person name="Held B."/>
            <person name="Lapidus A."/>
            <person name="Nolan M."/>
            <person name="Lucas S."/>
            <person name="Hammon N."/>
            <person name="Deshpande S."/>
            <person name="Cheng J.F."/>
            <person name="Tapia R."/>
            <person name="Goodwin L.A."/>
            <person name="Pitluck S."/>
            <person name="Liolios K."/>
            <person name="Pagani I."/>
            <person name="Ivanova N."/>
            <person name="Mavromatis K."/>
            <person name="Mikhailova N."/>
            <person name="Pati A."/>
            <person name="Chen A."/>
            <person name="Palaniappan K."/>
            <person name="Land M."/>
            <person name="Hauser L."/>
            <person name="Chang Y.J."/>
            <person name="Jeffries C.D."/>
            <person name="Brambilla E.M."/>
            <person name="Rohde M."/>
            <person name="Spring S."/>
            <person name="Sikorski J."/>
            <person name="Goker M."/>
            <person name="Woyke T."/>
            <person name="Bristow J."/>
            <person name="Eisen J.A."/>
            <person name="Markowitz V."/>
            <person name="Hugenholtz P."/>
            <person name="Kyrpides N.C."/>
            <person name="Klenk H.P."/>
            <person name="Detter J.C."/>
        </authorList>
    </citation>
    <scope>NUCLEOTIDE SEQUENCE [LARGE SCALE GENOMIC DNA]</scope>
    <source>
        <strain evidence="2">ATCC BAA-921 / DSM 16994 / JCM 11577 / YK-1</strain>
    </source>
</reference>
<sequence>MSLKENMEALKEELSSEEKFFESAIRTERFVKRYQKPLMAAVAASLLAVGGAIGYQSYTTAKIESSNAALNLLLANPADTKAEQTLKNDNPKLYDLWKLSRGIAQNDVTILEGLKNSQAFGVADIASYESAAIKGDTKALENYTKQQGALYKDLALLETAVGEINKGNTKAANEKIALIGENSPLYQVAQSLSHYGVK</sequence>
<dbReference type="KEGG" id="sku:Sulku_1173"/>
<organism evidence="1 2">
    <name type="scientific">Sulfuricurvum kujiense (strain ATCC BAA-921 / DSM 16994 / JCM 11577 / YK-1)</name>
    <dbReference type="NCBI Taxonomy" id="709032"/>
    <lineage>
        <taxon>Bacteria</taxon>
        <taxon>Pseudomonadati</taxon>
        <taxon>Campylobacterota</taxon>
        <taxon>Epsilonproteobacteria</taxon>
        <taxon>Campylobacterales</taxon>
        <taxon>Sulfurimonadaceae</taxon>
        <taxon>Sulfuricurvum</taxon>
    </lineage>
</organism>
<evidence type="ECO:0000313" key="2">
    <source>
        <dbReference type="Proteomes" id="UP000008721"/>
    </source>
</evidence>
<dbReference type="HOGENOM" id="CLU_088193_0_0_7"/>
<name>E4TWZ5_SULKY</name>
<dbReference type="EMBL" id="CP002355">
    <property type="protein sequence ID" value="ADR33836.1"/>
    <property type="molecule type" value="Genomic_DNA"/>
</dbReference>
<protein>
    <submittedName>
        <fullName evidence="1">Uncharacterized protein</fullName>
    </submittedName>
</protein>
<keyword evidence="2" id="KW-1185">Reference proteome</keyword>
<proteinExistence type="predicted"/>
<dbReference type="eggNOG" id="COG4649">
    <property type="taxonomic scope" value="Bacteria"/>
</dbReference>